<comment type="similarity">
    <text evidence="2">Belongs to the glycosyltransferase 2 family.</text>
</comment>
<organism evidence="7 8">
    <name type="scientific">Gryllotalpicola kribbensis</name>
    <dbReference type="NCBI Taxonomy" id="993084"/>
    <lineage>
        <taxon>Bacteria</taxon>
        <taxon>Bacillati</taxon>
        <taxon>Actinomycetota</taxon>
        <taxon>Actinomycetes</taxon>
        <taxon>Micrococcales</taxon>
        <taxon>Microbacteriaceae</taxon>
        <taxon>Gryllotalpicola</taxon>
    </lineage>
</organism>
<feature type="domain" description="Galactofuranosyltransferase GlfT2 N-terminal" evidence="5">
    <location>
        <begin position="4"/>
        <end position="142"/>
    </location>
</feature>
<gene>
    <name evidence="7" type="ORF">GCM10022288_10250</name>
</gene>
<accession>A0ABP8AMR8</accession>
<dbReference type="Pfam" id="PF19320">
    <property type="entry name" value="GlfT2_domain3"/>
    <property type="match status" value="1"/>
</dbReference>
<dbReference type="PANTHER" id="PTHR43179:SF12">
    <property type="entry name" value="GALACTOFURANOSYLTRANSFERASE GLFT2"/>
    <property type="match status" value="1"/>
</dbReference>
<name>A0ABP8AMR8_9MICO</name>
<proteinExistence type="inferred from homology"/>
<evidence type="ECO:0000256" key="1">
    <source>
        <dbReference type="ARBA" id="ARBA00004776"/>
    </source>
</evidence>
<keyword evidence="3" id="KW-0328">Glycosyltransferase</keyword>
<evidence type="ECO:0000313" key="8">
    <source>
        <dbReference type="Proteomes" id="UP001500213"/>
    </source>
</evidence>
<dbReference type="RefSeq" id="WP_344774509.1">
    <property type="nucleotide sequence ID" value="NZ_BAABBX010000006.1"/>
</dbReference>
<comment type="pathway">
    <text evidence="1">Cell wall biogenesis; cell wall polysaccharide biosynthesis.</text>
</comment>
<keyword evidence="8" id="KW-1185">Reference proteome</keyword>
<evidence type="ECO:0000259" key="5">
    <source>
        <dbReference type="Pfam" id="PF17994"/>
    </source>
</evidence>
<evidence type="ECO:0000256" key="2">
    <source>
        <dbReference type="ARBA" id="ARBA00006739"/>
    </source>
</evidence>
<dbReference type="Proteomes" id="UP001500213">
    <property type="component" value="Unassembled WGS sequence"/>
</dbReference>
<comment type="caution">
    <text evidence="7">The sequence shown here is derived from an EMBL/GenBank/DDBJ whole genome shotgun (WGS) entry which is preliminary data.</text>
</comment>
<evidence type="ECO:0000256" key="3">
    <source>
        <dbReference type="ARBA" id="ARBA00022676"/>
    </source>
</evidence>
<dbReference type="InterPro" id="IPR029044">
    <property type="entry name" value="Nucleotide-diphossugar_trans"/>
</dbReference>
<dbReference type="InterPro" id="IPR045699">
    <property type="entry name" value="GlfT2_C"/>
</dbReference>
<evidence type="ECO:0000313" key="7">
    <source>
        <dbReference type="EMBL" id="GAA4186513.1"/>
    </source>
</evidence>
<dbReference type="Gene3D" id="3.90.550.60">
    <property type="match status" value="1"/>
</dbReference>
<keyword evidence="4" id="KW-0808">Transferase</keyword>
<dbReference type="InterPro" id="IPR040492">
    <property type="entry name" value="GlfT2_N"/>
</dbReference>
<sequence>MSVLQSLVFPPGERAADRALYLARELSESKARVTPSSLTIAPGAHVSLLSYFNAFPASYWQHATNVERVQLIASTAGEGTIALWASDAAGRARVVEERAVTGTTTTTLAAELGEFDEGGWLWLELAAGGGELTLSEAQWTTDASPTQPGLLLLGMTTMNKPDFAVATLRAIAAHPALAAELDQVLVVDQGTRLVSDEPGYAEVRDELGELLRIIRQPNLGGSGGFARVMAEAVERPAASAVMLLDDDVEVEPEGILRALRFHRHARTPTLVGGHMFDLTRRTVLHAWSEVVDDDVFNWGPPDPEHRRWDLAARPIAESPWLHRREQGDFNGWFMCLIPTAVVRAIGLALPVFIKWDDAEYGLRAKAAGFPTVTLPGAALWHLSWLDKDDSIDWQAYFHARNRTIAALLHSDRPAGGALLADSRRQDLKHLLSMQYYAVTLRHRALADVLAGPGVLHAALATSLQWPRAAAAEFSETEKLPLPARAAATSAPPAPAPHGAALALATLRWVARQLIIPVRASARRQPQPVLSKQQATWWRLPRLDSAIVITADGSGANRYTRDRARFRRQLRDSIRLHRRLAREWESLRARYRAALPELVSAESWRQHFEDPEHAG</sequence>
<reference evidence="8" key="1">
    <citation type="journal article" date="2019" name="Int. J. Syst. Evol. Microbiol.">
        <title>The Global Catalogue of Microorganisms (GCM) 10K type strain sequencing project: providing services to taxonomists for standard genome sequencing and annotation.</title>
        <authorList>
            <consortium name="The Broad Institute Genomics Platform"/>
            <consortium name="The Broad Institute Genome Sequencing Center for Infectious Disease"/>
            <person name="Wu L."/>
            <person name="Ma J."/>
        </authorList>
    </citation>
    <scope>NUCLEOTIDE SEQUENCE [LARGE SCALE GENOMIC DNA]</scope>
    <source>
        <strain evidence="8">JCM 17593</strain>
    </source>
</reference>
<dbReference type="SUPFAM" id="SSF53448">
    <property type="entry name" value="Nucleotide-diphospho-sugar transferases"/>
    <property type="match status" value="1"/>
</dbReference>
<feature type="domain" description="Galactofuranosyltransferase-2 C-terminal" evidence="6">
    <location>
        <begin position="418"/>
        <end position="608"/>
    </location>
</feature>
<dbReference type="PANTHER" id="PTHR43179">
    <property type="entry name" value="RHAMNOSYLTRANSFERASE WBBL"/>
    <property type="match status" value="1"/>
</dbReference>
<protein>
    <submittedName>
        <fullName evidence="7">Glycosyltransferase</fullName>
    </submittedName>
</protein>
<dbReference type="EMBL" id="BAABBX010000006">
    <property type="protein sequence ID" value="GAA4186513.1"/>
    <property type="molecule type" value="Genomic_DNA"/>
</dbReference>
<evidence type="ECO:0000259" key="6">
    <source>
        <dbReference type="Pfam" id="PF19320"/>
    </source>
</evidence>
<dbReference type="Pfam" id="PF17994">
    <property type="entry name" value="Glft2_N"/>
    <property type="match status" value="1"/>
</dbReference>
<evidence type="ECO:0000256" key="4">
    <source>
        <dbReference type="ARBA" id="ARBA00022679"/>
    </source>
</evidence>
<dbReference type="Pfam" id="PF13641">
    <property type="entry name" value="Glyco_tranf_2_3"/>
    <property type="match status" value="1"/>
</dbReference>